<keyword evidence="3 5" id="KW-0808">Transferase</keyword>
<dbReference type="InterPro" id="IPR023465">
    <property type="entry name" value="Riboflavin_kinase_dom_sf"/>
</dbReference>
<evidence type="ECO:0000256" key="3">
    <source>
        <dbReference type="ARBA" id="ARBA00022679"/>
    </source>
</evidence>
<dbReference type="FunFam" id="3.40.50.1000:FF:000119">
    <property type="entry name" value="Bifunctional riboflavin kinase/FMN phosphatase"/>
    <property type="match status" value="1"/>
</dbReference>
<evidence type="ECO:0000313" key="5">
    <source>
        <dbReference type="EMBL" id="PKA57502.1"/>
    </source>
</evidence>
<dbReference type="InterPro" id="IPR023198">
    <property type="entry name" value="PGP-like_dom2"/>
</dbReference>
<keyword evidence="6" id="KW-1185">Reference proteome</keyword>
<protein>
    <submittedName>
        <fullName evidence="5">Riboflavin kinase</fullName>
        <ecNumber evidence="5">2.7.1.26</ecNumber>
    </submittedName>
</protein>
<evidence type="ECO:0000256" key="2">
    <source>
        <dbReference type="ARBA" id="ARBA00022643"/>
    </source>
</evidence>
<dbReference type="GO" id="GO:0043136">
    <property type="term" value="F:sn-glycerol 3-phosphatase activity"/>
    <property type="evidence" value="ECO:0007669"/>
    <property type="project" value="TreeGrafter"/>
</dbReference>
<dbReference type="InterPro" id="IPR023214">
    <property type="entry name" value="HAD_sf"/>
</dbReference>
<gene>
    <name evidence="5" type="ORF">AXF42_Ash020746</name>
</gene>
<dbReference type="NCBIfam" id="TIGR01509">
    <property type="entry name" value="HAD-SF-IA-v3"/>
    <property type="match status" value="1"/>
</dbReference>
<dbReference type="InterPro" id="IPR036412">
    <property type="entry name" value="HAD-like_sf"/>
</dbReference>
<sequence length="361" mass="40227">MRLRYILEERATSGTLKEFLAKNGKVLDPEKEVNRLGKMHKENSKAIVEDYHLAMTPEEFSQAIMPMYQQRWPLAKPLPGVNRLIKHLHKHGIPLGLASNSIKKYIATKISHQHGWKEMFSVIVGGDEVSHAKPSPDIFLEAASRLGVDASNCLVIEDSPVGVRAAKDAGAKVVAVPSLQNQAERYSIADRVLHSLLEFQPEIWGLPPFEDWTQSALLIEPLCSRGFIVDGDISNCCMLESDNGSSDSLPDQVVGVFFGWVKLKTKGTFKMVAAVGWDCSWGTPKRVIKPFFFGINKSGPPKEAFNLAFVGYIRNFLDEENILESSILSQEDKSIAWAALDLPEFSKDADSYDDLFSNDME</sequence>
<dbReference type="SUPFAM" id="SSF56784">
    <property type="entry name" value="HAD-like"/>
    <property type="match status" value="1"/>
</dbReference>
<dbReference type="UniPathway" id="UPA00276">
    <property type="reaction ID" value="UER00406"/>
</dbReference>
<keyword evidence="2" id="KW-0288">FMN</keyword>
<dbReference type="SUPFAM" id="SSF82114">
    <property type="entry name" value="Riboflavin kinase-like"/>
    <property type="match status" value="1"/>
</dbReference>
<dbReference type="EC" id="2.7.1.26" evidence="5"/>
<dbReference type="GO" id="GO:0009231">
    <property type="term" value="P:riboflavin biosynthetic process"/>
    <property type="evidence" value="ECO:0007669"/>
    <property type="project" value="InterPro"/>
</dbReference>
<dbReference type="OrthoDB" id="276388at2759"/>
<reference evidence="5 6" key="1">
    <citation type="journal article" date="2017" name="Nature">
        <title>The Apostasia genome and the evolution of orchids.</title>
        <authorList>
            <person name="Zhang G.Q."/>
            <person name="Liu K.W."/>
            <person name="Li Z."/>
            <person name="Lohaus R."/>
            <person name="Hsiao Y.Y."/>
            <person name="Niu S.C."/>
            <person name="Wang J.Y."/>
            <person name="Lin Y.C."/>
            <person name="Xu Q."/>
            <person name="Chen L.J."/>
            <person name="Yoshida K."/>
            <person name="Fujiwara S."/>
            <person name="Wang Z.W."/>
            <person name="Zhang Y.Q."/>
            <person name="Mitsuda N."/>
            <person name="Wang M."/>
            <person name="Liu G.H."/>
            <person name="Pecoraro L."/>
            <person name="Huang H.X."/>
            <person name="Xiao X.J."/>
            <person name="Lin M."/>
            <person name="Wu X.Y."/>
            <person name="Wu W.L."/>
            <person name="Chen Y.Y."/>
            <person name="Chang S.B."/>
            <person name="Sakamoto S."/>
            <person name="Ohme-Takagi M."/>
            <person name="Yagi M."/>
            <person name="Zeng S.J."/>
            <person name="Shen C.Y."/>
            <person name="Yeh C.M."/>
            <person name="Luo Y.B."/>
            <person name="Tsai W.C."/>
            <person name="Van de Peer Y."/>
            <person name="Liu Z.J."/>
        </authorList>
    </citation>
    <scope>NUCLEOTIDE SEQUENCE [LARGE SCALE GENOMIC DNA]</scope>
    <source>
        <strain evidence="6">cv. Shenzhen</strain>
        <tissue evidence="5">Stem</tissue>
    </source>
</reference>
<keyword evidence="4" id="KW-0547">Nucleotide-binding</keyword>
<dbReference type="EMBL" id="KZ451966">
    <property type="protein sequence ID" value="PKA57502.1"/>
    <property type="molecule type" value="Genomic_DNA"/>
</dbReference>
<name>A0A2I0APM7_9ASPA</name>
<dbReference type="GO" id="GO:0008531">
    <property type="term" value="F:riboflavin kinase activity"/>
    <property type="evidence" value="ECO:0007669"/>
    <property type="project" value="UniProtKB-EC"/>
</dbReference>
<dbReference type="GO" id="GO:0009398">
    <property type="term" value="P:FMN biosynthetic process"/>
    <property type="evidence" value="ECO:0007669"/>
    <property type="project" value="UniProtKB-UniPathway"/>
</dbReference>
<organism evidence="5 6">
    <name type="scientific">Apostasia shenzhenica</name>
    <dbReference type="NCBI Taxonomy" id="1088818"/>
    <lineage>
        <taxon>Eukaryota</taxon>
        <taxon>Viridiplantae</taxon>
        <taxon>Streptophyta</taxon>
        <taxon>Embryophyta</taxon>
        <taxon>Tracheophyta</taxon>
        <taxon>Spermatophyta</taxon>
        <taxon>Magnoliopsida</taxon>
        <taxon>Liliopsida</taxon>
        <taxon>Asparagales</taxon>
        <taxon>Orchidaceae</taxon>
        <taxon>Apostasioideae</taxon>
        <taxon>Apostasia</taxon>
    </lineage>
</organism>
<accession>A0A2I0APM7</accession>
<evidence type="ECO:0000256" key="4">
    <source>
        <dbReference type="ARBA" id="ARBA00022741"/>
    </source>
</evidence>
<dbReference type="Proteomes" id="UP000236161">
    <property type="component" value="Unassembled WGS sequence"/>
</dbReference>
<dbReference type="STRING" id="1088818.A0A2I0APM7"/>
<dbReference type="Gene3D" id="2.40.30.30">
    <property type="entry name" value="Riboflavin kinase-like"/>
    <property type="match status" value="1"/>
</dbReference>
<evidence type="ECO:0000313" key="6">
    <source>
        <dbReference type="Proteomes" id="UP000236161"/>
    </source>
</evidence>
<dbReference type="GO" id="GO:0006114">
    <property type="term" value="P:glycerol biosynthetic process"/>
    <property type="evidence" value="ECO:0007669"/>
    <property type="project" value="TreeGrafter"/>
</dbReference>
<dbReference type="InterPro" id="IPR006439">
    <property type="entry name" value="HAD-SF_hydro_IA"/>
</dbReference>
<dbReference type="Gene3D" id="3.40.50.1000">
    <property type="entry name" value="HAD superfamily/HAD-like"/>
    <property type="match status" value="1"/>
</dbReference>
<keyword evidence="5" id="KW-0418">Kinase</keyword>
<dbReference type="PANTHER" id="PTHR18901:SF44">
    <property type="entry name" value="OS01G0757900 PROTEIN"/>
    <property type="match status" value="1"/>
</dbReference>
<dbReference type="PANTHER" id="PTHR18901">
    <property type="entry name" value="2-DEOXYGLUCOSE-6-PHOSPHATE PHOSPHATASE 2"/>
    <property type="match status" value="1"/>
</dbReference>
<dbReference type="AlphaFoldDB" id="A0A2I0APM7"/>
<dbReference type="Gene3D" id="1.10.150.240">
    <property type="entry name" value="Putative phosphatase, domain 2"/>
    <property type="match status" value="1"/>
</dbReference>
<dbReference type="PRINTS" id="PR00413">
    <property type="entry name" value="HADHALOGNASE"/>
</dbReference>
<proteinExistence type="predicted"/>
<evidence type="ECO:0000256" key="1">
    <source>
        <dbReference type="ARBA" id="ARBA00022630"/>
    </source>
</evidence>
<dbReference type="GO" id="GO:0000166">
    <property type="term" value="F:nucleotide binding"/>
    <property type="evidence" value="ECO:0007669"/>
    <property type="project" value="UniProtKB-KW"/>
</dbReference>
<keyword evidence="1" id="KW-0285">Flavoprotein</keyword>
<dbReference type="Pfam" id="PF00702">
    <property type="entry name" value="Hydrolase"/>
    <property type="match status" value="1"/>
</dbReference>